<dbReference type="FunFam" id="2.60.40.10:FF:000049">
    <property type="entry name" value="Leukocyte immunoglobulin-like receptor subfamily B member 1"/>
    <property type="match status" value="1"/>
</dbReference>
<evidence type="ECO:0000313" key="5">
    <source>
        <dbReference type="Proteomes" id="UP001610411"/>
    </source>
</evidence>
<comment type="caution">
    <text evidence="4">The sequence shown here is derived from an EMBL/GenBank/DDBJ whole genome shotgun (WGS) entry which is preliminary data.</text>
</comment>
<dbReference type="Pfam" id="PF13895">
    <property type="entry name" value="Ig_2"/>
    <property type="match status" value="1"/>
</dbReference>
<sequence>LYLGWTIHTQEGALPTPSISAEPGSVISWGQPVTIVCQGPAEADTFRLERVNGSPAFKDVNVAPQPGRSGTEARFSEDTAGHYRCIYRKKHDRWSDRSEYLKLVVT</sequence>
<dbReference type="PANTHER" id="PTHR11738">
    <property type="entry name" value="MHC CLASS I NK CELL RECEPTOR"/>
    <property type="match status" value="1"/>
</dbReference>
<keyword evidence="1" id="KW-0732">Signal</keyword>
<dbReference type="PANTHER" id="PTHR11738:SF129">
    <property type="entry name" value="LEUKOCYTE-ASSOCIATED IMMUNOGLOBULIN-LIKE RECEPTOR 1"/>
    <property type="match status" value="1"/>
</dbReference>
<keyword evidence="2" id="KW-1015">Disulfide bond</keyword>
<feature type="non-terminal residue" evidence="4">
    <location>
        <position position="106"/>
    </location>
</feature>
<accession>A0ABD2D890</accession>
<evidence type="ECO:0000256" key="1">
    <source>
        <dbReference type="ARBA" id="ARBA00022729"/>
    </source>
</evidence>
<feature type="non-terminal residue" evidence="4">
    <location>
        <position position="1"/>
    </location>
</feature>
<evidence type="ECO:0000313" key="4">
    <source>
        <dbReference type="EMBL" id="KAL2762786.1"/>
    </source>
</evidence>
<dbReference type="InterPro" id="IPR013783">
    <property type="entry name" value="Ig-like_fold"/>
</dbReference>
<dbReference type="AlphaFoldDB" id="A0ABD2D890"/>
<reference evidence="4 5" key="1">
    <citation type="journal article" date="2024" name="G3 (Bethesda)">
        <title>A hybrid genome assembly of the endangered aye-aye (Daubentonia madagascariensis).</title>
        <authorList>
            <person name="Versoza C.J."/>
            <person name="Pfeifer S.P."/>
        </authorList>
    </citation>
    <scope>NUCLEOTIDE SEQUENCE [LARGE SCALE GENOMIC DNA]</scope>
    <source>
        <strain evidence="4">6821</strain>
    </source>
</reference>
<keyword evidence="5" id="KW-1185">Reference proteome</keyword>
<evidence type="ECO:0000256" key="2">
    <source>
        <dbReference type="ARBA" id="ARBA00023157"/>
    </source>
</evidence>
<proteinExistence type="predicted"/>
<name>A0ABD2D890_DAUMA</name>
<organism evidence="4 5">
    <name type="scientific">Daubentonia madagascariensis</name>
    <name type="common">Aye-aye</name>
    <name type="synonym">Sciurus madagascariensis</name>
    <dbReference type="NCBI Taxonomy" id="31869"/>
    <lineage>
        <taxon>Eukaryota</taxon>
        <taxon>Metazoa</taxon>
        <taxon>Chordata</taxon>
        <taxon>Craniata</taxon>
        <taxon>Vertebrata</taxon>
        <taxon>Euteleostomi</taxon>
        <taxon>Mammalia</taxon>
        <taxon>Eutheria</taxon>
        <taxon>Euarchontoglires</taxon>
        <taxon>Primates</taxon>
        <taxon>Strepsirrhini</taxon>
        <taxon>Chiromyiformes</taxon>
        <taxon>Daubentoniidae</taxon>
        <taxon>Daubentonia</taxon>
    </lineage>
</organism>
<evidence type="ECO:0000256" key="3">
    <source>
        <dbReference type="ARBA" id="ARBA00023319"/>
    </source>
</evidence>
<dbReference type="InterPro" id="IPR036179">
    <property type="entry name" value="Ig-like_dom_sf"/>
</dbReference>
<protein>
    <submittedName>
        <fullName evidence="4">Leukocyte-associated immunoglobulin-like receptor 2 isoform a</fullName>
    </submittedName>
</protein>
<dbReference type="EMBL" id="JBFSEQ010000013">
    <property type="protein sequence ID" value="KAL2762786.1"/>
    <property type="molecule type" value="Genomic_DNA"/>
</dbReference>
<keyword evidence="3" id="KW-0393">Immunoglobulin domain</keyword>
<gene>
    <name evidence="4" type="ORF">WCI35_031209</name>
</gene>
<dbReference type="SUPFAM" id="SSF48726">
    <property type="entry name" value="Immunoglobulin"/>
    <property type="match status" value="1"/>
</dbReference>
<dbReference type="InterPro" id="IPR050412">
    <property type="entry name" value="Ig-like_Receptors_ImmuneReg"/>
</dbReference>
<dbReference type="Proteomes" id="UP001610411">
    <property type="component" value="Unassembled WGS sequence"/>
</dbReference>
<dbReference type="Gene3D" id="2.60.40.10">
    <property type="entry name" value="Immunoglobulins"/>
    <property type="match status" value="1"/>
</dbReference>